<protein>
    <submittedName>
        <fullName evidence="1">Uncharacterized protein</fullName>
    </submittedName>
</protein>
<gene>
    <name evidence="1" type="ORF">RCOM_0744600</name>
</gene>
<evidence type="ECO:0000313" key="2">
    <source>
        <dbReference type="Proteomes" id="UP000008311"/>
    </source>
</evidence>
<sequence length="126" mass="14355">MEDVAEMIIRELISREMLQVDQRYEALEVPGPYKKLCLLEVDEQNFIAKAANLPVRAFIKDDGKNNPLDFQSLQIVLDIQGAIESLPDEAGNMVHLRHLRLFNSNLNKLSWTLGNLHKLQTLDASL</sequence>
<reference evidence="2" key="1">
    <citation type="journal article" date="2010" name="Nat. Biotechnol.">
        <title>Draft genome sequence of the oilseed species Ricinus communis.</title>
        <authorList>
            <person name="Chan A.P."/>
            <person name="Crabtree J."/>
            <person name="Zhao Q."/>
            <person name="Lorenzi H."/>
            <person name="Orvis J."/>
            <person name="Puiu D."/>
            <person name="Melake-Berhan A."/>
            <person name="Jones K.M."/>
            <person name="Redman J."/>
            <person name="Chen G."/>
            <person name="Cahoon E.B."/>
            <person name="Gedil M."/>
            <person name="Stanke M."/>
            <person name="Haas B.J."/>
            <person name="Wortman J.R."/>
            <person name="Fraser-Liggett C.M."/>
            <person name="Ravel J."/>
            <person name="Rabinowicz P.D."/>
        </authorList>
    </citation>
    <scope>NUCLEOTIDE SEQUENCE [LARGE SCALE GENOMIC DNA]</scope>
    <source>
        <strain evidence="2">cv. Hale</strain>
    </source>
</reference>
<proteinExistence type="predicted"/>
<dbReference type="Gene3D" id="3.80.10.10">
    <property type="entry name" value="Ribonuclease Inhibitor"/>
    <property type="match status" value="1"/>
</dbReference>
<accession>B9SGE1</accession>
<evidence type="ECO:0000313" key="1">
    <source>
        <dbReference type="EMBL" id="EEF37307.1"/>
    </source>
</evidence>
<keyword evidence="2" id="KW-1185">Reference proteome</keyword>
<dbReference type="InParanoid" id="B9SGE1"/>
<dbReference type="SUPFAM" id="SSF52058">
    <property type="entry name" value="L domain-like"/>
    <property type="match status" value="1"/>
</dbReference>
<organism evidence="1 2">
    <name type="scientific">Ricinus communis</name>
    <name type="common">Castor bean</name>
    <dbReference type="NCBI Taxonomy" id="3988"/>
    <lineage>
        <taxon>Eukaryota</taxon>
        <taxon>Viridiplantae</taxon>
        <taxon>Streptophyta</taxon>
        <taxon>Embryophyta</taxon>
        <taxon>Tracheophyta</taxon>
        <taxon>Spermatophyta</taxon>
        <taxon>Magnoliopsida</taxon>
        <taxon>eudicotyledons</taxon>
        <taxon>Gunneridae</taxon>
        <taxon>Pentapetalae</taxon>
        <taxon>rosids</taxon>
        <taxon>fabids</taxon>
        <taxon>Malpighiales</taxon>
        <taxon>Euphorbiaceae</taxon>
        <taxon>Acalyphoideae</taxon>
        <taxon>Acalypheae</taxon>
        <taxon>Ricinus</taxon>
    </lineage>
</organism>
<dbReference type="AlphaFoldDB" id="B9SGE1"/>
<dbReference type="InterPro" id="IPR032675">
    <property type="entry name" value="LRR_dom_sf"/>
</dbReference>
<name>B9SGE1_RICCO</name>
<dbReference type="Proteomes" id="UP000008311">
    <property type="component" value="Unassembled WGS sequence"/>
</dbReference>
<dbReference type="EMBL" id="EQ973952">
    <property type="protein sequence ID" value="EEF37307.1"/>
    <property type="molecule type" value="Genomic_DNA"/>
</dbReference>